<evidence type="ECO:0000256" key="3">
    <source>
        <dbReference type="ARBA" id="ARBA00022793"/>
    </source>
</evidence>
<evidence type="ECO:0000256" key="6">
    <source>
        <dbReference type="ARBA" id="ARBA00036832"/>
    </source>
</evidence>
<dbReference type="EC" id="4.1.1.52" evidence="7"/>
<keyword evidence="10" id="KW-0378">Hydrolase</keyword>
<keyword evidence="3 8" id="KW-0210">Decarboxylase</keyword>
<keyword evidence="5 8" id="KW-0456">Lyase</keyword>
<reference evidence="10 11" key="1">
    <citation type="journal article" date="2018" name="Mol. Biol. Evol.">
        <title>Broad Genomic Sampling Reveals a Smut Pathogenic Ancestry of the Fungal Clade Ustilaginomycotina.</title>
        <authorList>
            <person name="Kijpornyongpan T."/>
            <person name="Mondo S.J."/>
            <person name="Barry K."/>
            <person name="Sandor L."/>
            <person name="Lee J."/>
            <person name="Lipzen A."/>
            <person name="Pangilinan J."/>
            <person name="LaButti K."/>
            <person name="Hainaut M."/>
            <person name="Henrissat B."/>
            <person name="Grigoriev I.V."/>
            <person name="Spatafora J.W."/>
            <person name="Aime M.C."/>
        </authorList>
    </citation>
    <scope>NUCLEOTIDE SEQUENCE [LARGE SCALE GENOMIC DNA]</scope>
    <source>
        <strain evidence="10 11">MCA 4198</strain>
    </source>
</reference>
<evidence type="ECO:0000256" key="4">
    <source>
        <dbReference type="ARBA" id="ARBA00022833"/>
    </source>
</evidence>
<proteinExistence type="inferred from homology"/>
<dbReference type="AlphaFoldDB" id="A0A316YFB8"/>
<keyword evidence="4" id="KW-0862">Zinc</keyword>
<sequence>MTLRNNANIDVHIHVLPPSFQKALQANGGDPTGWPVPSWTSDECKDFCDSVQTSFAVLSVTAPGASLFGPTAAGRDLARTMNEEVAEICLSSDGRFGFFASLPDWNDVEGTLIEIKRIFGSAQAQAQAQARGVIAMSSYGNKLAGDAAFKPIWDALNEERALVLLHPTDMVLKPTQISDFLPQPVVDFPQATTRAVASLIYGGVLKSCAQVDIILSHAGGTFPFLAERILGALSVPALSAAAGIDAEEGRALASRFYYDVALATSPAQLKALLATTTADHILFGTDFPYAPTPFIHRGFKRYATFVRQEPEGSQLSPEQLSANAVALFAKHNRSNLPAPSTSLFSSNASKSDSIEAAEARKMLFQQM</sequence>
<dbReference type="GO" id="GO:0016787">
    <property type="term" value="F:hydrolase activity"/>
    <property type="evidence" value="ECO:0007669"/>
    <property type="project" value="UniProtKB-KW"/>
</dbReference>
<dbReference type="Gene3D" id="3.20.20.140">
    <property type="entry name" value="Metal-dependent hydrolases"/>
    <property type="match status" value="1"/>
</dbReference>
<dbReference type="GO" id="GO:0046872">
    <property type="term" value="F:metal ion binding"/>
    <property type="evidence" value="ECO:0007669"/>
    <property type="project" value="UniProtKB-KW"/>
</dbReference>
<dbReference type="SUPFAM" id="SSF51556">
    <property type="entry name" value="Metallo-dependent hydrolases"/>
    <property type="match status" value="1"/>
</dbReference>
<comment type="similarity">
    <text evidence="1">Belongs to the metallo-dependent hydrolases superfamily. ACMSD family.</text>
</comment>
<dbReference type="InParanoid" id="A0A316YFB8"/>
<evidence type="ECO:0000313" key="11">
    <source>
        <dbReference type="Proteomes" id="UP000245768"/>
    </source>
</evidence>
<dbReference type="GeneID" id="37044828"/>
<dbReference type="EMBL" id="KZ819642">
    <property type="protein sequence ID" value="PWN86763.1"/>
    <property type="molecule type" value="Genomic_DNA"/>
</dbReference>
<dbReference type="GO" id="GO:0047596">
    <property type="term" value="F:6-methylsalicylate decarboxylase activity"/>
    <property type="evidence" value="ECO:0007669"/>
    <property type="project" value="UniProtKB-EC"/>
</dbReference>
<evidence type="ECO:0000256" key="8">
    <source>
        <dbReference type="RuleBase" id="RU366045"/>
    </source>
</evidence>
<keyword evidence="2" id="KW-0479">Metal-binding</keyword>
<dbReference type="GO" id="GO:0005829">
    <property type="term" value="C:cytosol"/>
    <property type="evidence" value="ECO:0007669"/>
    <property type="project" value="TreeGrafter"/>
</dbReference>
<evidence type="ECO:0000256" key="5">
    <source>
        <dbReference type="ARBA" id="ARBA00023239"/>
    </source>
</evidence>
<dbReference type="RefSeq" id="XP_025373961.1">
    <property type="nucleotide sequence ID" value="XM_025522912.1"/>
</dbReference>
<keyword evidence="11" id="KW-1185">Reference proteome</keyword>
<evidence type="ECO:0000256" key="1">
    <source>
        <dbReference type="ARBA" id="ARBA00005871"/>
    </source>
</evidence>
<gene>
    <name evidence="10" type="ORF">FA10DRAFT_269870</name>
</gene>
<dbReference type="OrthoDB" id="2832284at2759"/>
<evidence type="ECO:0000259" key="9">
    <source>
        <dbReference type="Pfam" id="PF04909"/>
    </source>
</evidence>
<accession>A0A316YFB8</accession>
<name>A0A316YFB8_9BASI</name>
<evidence type="ECO:0000313" key="10">
    <source>
        <dbReference type="EMBL" id="PWN86763.1"/>
    </source>
</evidence>
<dbReference type="STRING" id="215250.A0A316YFB8"/>
<dbReference type="GO" id="GO:0019748">
    <property type="term" value="P:secondary metabolic process"/>
    <property type="evidence" value="ECO:0007669"/>
    <property type="project" value="TreeGrafter"/>
</dbReference>
<organism evidence="10 11">
    <name type="scientific">Acaromyces ingoldii</name>
    <dbReference type="NCBI Taxonomy" id="215250"/>
    <lineage>
        <taxon>Eukaryota</taxon>
        <taxon>Fungi</taxon>
        <taxon>Dikarya</taxon>
        <taxon>Basidiomycota</taxon>
        <taxon>Ustilaginomycotina</taxon>
        <taxon>Exobasidiomycetes</taxon>
        <taxon>Exobasidiales</taxon>
        <taxon>Cryptobasidiaceae</taxon>
        <taxon>Acaromyces</taxon>
    </lineage>
</organism>
<dbReference type="InterPro" id="IPR006680">
    <property type="entry name" value="Amidohydro-rel"/>
</dbReference>
<dbReference type="Pfam" id="PF04909">
    <property type="entry name" value="Amidohydro_2"/>
    <property type="match status" value="1"/>
</dbReference>
<protein>
    <recommendedName>
        <fullName evidence="7">6-methylsalicylate decarboxylase</fullName>
        <ecNumber evidence="7">4.1.1.52</ecNumber>
    </recommendedName>
</protein>
<dbReference type="PANTHER" id="PTHR21240:SF29">
    <property type="entry name" value="AMIDOHYDROLASE-RELATED DOMAIN-CONTAINING PROTEIN"/>
    <property type="match status" value="1"/>
</dbReference>
<comment type="catalytic activity">
    <reaction evidence="6">
        <text>6-methylsalicylate + H(+) = 3-methylphenol + CO2</text>
        <dbReference type="Rhea" id="RHEA:23112"/>
        <dbReference type="ChEBI" id="CHEBI:15378"/>
        <dbReference type="ChEBI" id="CHEBI:16526"/>
        <dbReference type="ChEBI" id="CHEBI:17231"/>
        <dbReference type="ChEBI" id="CHEBI:36658"/>
        <dbReference type="EC" id="4.1.1.52"/>
    </reaction>
    <physiologicalReaction direction="left-to-right" evidence="6">
        <dbReference type="Rhea" id="RHEA:23113"/>
    </physiologicalReaction>
</comment>
<feature type="domain" description="Amidohydrolase-related" evidence="9">
    <location>
        <begin position="9"/>
        <end position="319"/>
    </location>
</feature>
<evidence type="ECO:0000256" key="7">
    <source>
        <dbReference type="ARBA" id="ARBA00038889"/>
    </source>
</evidence>
<dbReference type="InterPro" id="IPR032465">
    <property type="entry name" value="ACMSD"/>
</dbReference>
<evidence type="ECO:0000256" key="2">
    <source>
        <dbReference type="ARBA" id="ARBA00022723"/>
    </source>
</evidence>
<dbReference type="InterPro" id="IPR032466">
    <property type="entry name" value="Metal_Hydrolase"/>
</dbReference>
<dbReference type="Proteomes" id="UP000245768">
    <property type="component" value="Unassembled WGS sequence"/>
</dbReference>
<dbReference type="PANTHER" id="PTHR21240">
    <property type="entry name" value="2-AMINO-3-CARBOXYLMUCONATE-6-SEMIALDEHYDE DECARBOXYLASE"/>
    <property type="match status" value="1"/>
</dbReference>